<organism evidence="2 3">
    <name type="scientific">Pontibacillus litoralis JSM 072002</name>
    <dbReference type="NCBI Taxonomy" id="1385512"/>
    <lineage>
        <taxon>Bacteria</taxon>
        <taxon>Bacillati</taxon>
        <taxon>Bacillota</taxon>
        <taxon>Bacilli</taxon>
        <taxon>Bacillales</taxon>
        <taxon>Bacillaceae</taxon>
        <taxon>Pontibacillus</taxon>
    </lineage>
</organism>
<dbReference type="Proteomes" id="UP000030401">
    <property type="component" value="Unassembled WGS sequence"/>
</dbReference>
<dbReference type="EMBL" id="AVPG01000002">
    <property type="protein sequence ID" value="KGX88379.1"/>
    <property type="molecule type" value="Genomic_DNA"/>
</dbReference>
<keyword evidence="3" id="KW-1185">Reference proteome</keyword>
<evidence type="ECO:0000256" key="1">
    <source>
        <dbReference type="ARBA" id="ARBA00006484"/>
    </source>
</evidence>
<dbReference type="AlphaFoldDB" id="A0A0A5G8J4"/>
<dbReference type="OrthoDB" id="9803333at2"/>
<comment type="similarity">
    <text evidence="1">Belongs to the short-chain dehydrogenases/reductases (SDR) family.</text>
</comment>
<dbReference type="eggNOG" id="COG1028">
    <property type="taxonomic scope" value="Bacteria"/>
</dbReference>
<comment type="caution">
    <text evidence="2">The sequence shown here is derived from an EMBL/GenBank/DDBJ whole genome shotgun (WGS) entry which is preliminary data.</text>
</comment>
<keyword evidence="2" id="KW-0560">Oxidoreductase</keyword>
<dbReference type="EC" id="1.1.1.100" evidence="2"/>
<dbReference type="PANTHER" id="PTHR42879">
    <property type="entry name" value="3-OXOACYL-(ACYL-CARRIER-PROTEIN) REDUCTASE"/>
    <property type="match status" value="1"/>
</dbReference>
<dbReference type="InterPro" id="IPR050259">
    <property type="entry name" value="SDR"/>
</dbReference>
<proteinExistence type="inferred from homology"/>
<reference evidence="2 3" key="1">
    <citation type="submission" date="2013-08" db="EMBL/GenBank/DDBJ databases">
        <authorList>
            <person name="Huang J."/>
            <person name="Wang G."/>
        </authorList>
    </citation>
    <scope>NUCLEOTIDE SEQUENCE [LARGE SCALE GENOMIC DNA]</scope>
    <source>
        <strain evidence="2 3">JSM 072002</strain>
    </source>
</reference>
<dbReference type="InterPro" id="IPR036291">
    <property type="entry name" value="NAD(P)-bd_dom_sf"/>
</dbReference>
<name>A0A0A5G8J4_9BACI</name>
<dbReference type="CDD" id="cd05233">
    <property type="entry name" value="SDR_c"/>
    <property type="match status" value="1"/>
</dbReference>
<sequence>MKKVCLIVGASGDIGQAIAYSFAQQGYNLILHYYSNEARVKHIAAQLEDDQVLQTIQANLSTSEGAKELCACLDFHVDAVVFASGKSMVKLFQDVTEDEMDKMYHIHVKAPWIITQHVLPAMIQRRSGTILLISSIWGEIGASCEVIYSAVKGAQDSFVKALAKEVALSNVRVNGIRPGYIDTKMNHVFHEDEKQMLLEAIPAGRFGTPQEVADLAVFLASPQAAYIQGQMLNINGAWSG</sequence>
<dbReference type="NCBIfam" id="NF047420">
    <property type="entry name" value="EF_P_mod_YmfI"/>
    <property type="match status" value="1"/>
</dbReference>
<dbReference type="InterPro" id="IPR002347">
    <property type="entry name" value="SDR_fam"/>
</dbReference>
<dbReference type="SUPFAM" id="SSF51735">
    <property type="entry name" value="NAD(P)-binding Rossmann-fold domains"/>
    <property type="match status" value="1"/>
</dbReference>
<accession>A0A0A5G8J4</accession>
<dbReference type="GO" id="GO:0004316">
    <property type="term" value="F:3-oxoacyl-[acyl-carrier-protein] reductase (NADPH) activity"/>
    <property type="evidence" value="ECO:0007669"/>
    <property type="project" value="UniProtKB-EC"/>
</dbReference>
<gene>
    <name evidence="2" type="primary">fabG</name>
    <name evidence="2" type="ORF">N784_06870</name>
</gene>
<evidence type="ECO:0000313" key="2">
    <source>
        <dbReference type="EMBL" id="KGX88379.1"/>
    </source>
</evidence>
<dbReference type="Gene3D" id="3.40.50.720">
    <property type="entry name" value="NAD(P)-binding Rossmann-like Domain"/>
    <property type="match status" value="1"/>
</dbReference>
<dbReference type="PANTHER" id="PTHR42879:SF2">
    <property type="entry name" value="3-OXOACYL-[ACYL-CARRIER-PROTEIN] REDUCTASE FABG"/>
    <property type="match status" value="1"/>
</dbReference>
<protein>
    <submittedName>
        <fullName evidence="2">3-ketoacyl-ACP reductase</fullName>
        <ecNumber evidence="2">1.1.1.100</ecNumber>
    </submittedName>
</protein>
<dbReference type="PRINTS" id="PR00081">
    <property type="entry name" value="GDHRDH"/>
</dbReference>
<dbReference type="Pfam" id="PF13561">
    <property type="entry name" value="adh_short_C2"/>
    <property type="match status" value="1"/>
</dbReference>
<dbReference type="RefSeq" id="WP_036831843.1">
    <property type="nucleotide sequence ID" value="NZ_AVPG01000002.1"/>
</dbReference>
<dbReference type="STRING" id="1385512.N784_06870"/>
<evidence type="ECO:0000313" key="3">
    <source>
        <dbReference type="Proteomes" id="UP000030401"/>
    </source>
</evidence>